<reference evidence="2" key="1">
    <citation type="journal article" date="2011" name="MBio">
        <title>Novel metabolic attributes of the genus Cyanothece, comprising a group of unicellular nitrogen-fixing Cyanobacteria.</title>
        <authorList>
            <person name="Bandyopadhyay A."/>
            <person name="Elvitigala T."/>
            <person name="Welsh E."/>
            <person name="Stockel J."/>
            <person name="Liberton M."/>
            <person name="Min H."/>
            <person name="Sherman L.A."/>
            <person name="Pakrasi H.B."/>
        </authorList>
    </citation>
    <scope>NUCLEOTIDE SEQUENCE [LARGE SCALE GENOMIC DNA]</scope>
    <source>
        <strain evidence="2">PCC 7424</strain>
    </source>
</reference>
<evidence type="ECO:0000313" key="1">
    <source>
        <dbReference type="EMBL" id="ACK70905.1"/>
    </source>
</evidence>
<name>B7KK20_GLOC7</name>
<dbReference type="EMBL" id="CP001291">
    <property type="protein sequence ID" value="ACK70905.1"/>
    <property type="molecule type" value="Genomic_DNA"/>
</dbReference>
<gene>
    <name evidence="1" type="ordered locus">PCC7424_2488</name>
</gene>
<accession>B7KK20</accession>
<proteinExistence type="predicted"/>
<organism evidence="1 2">
    <name type="scientific">Gloeothece citriformis (strain PCC 7424)</name>
    <name type="common">Cyanothece sp. (strain PCC 7424)</name>
    <dbReference type="NCBI Taxonomy" id="65393"/>
    <lineage>
        <taxon>Bacteria</taxon>
        <taxon>Bacillati</taxon>
        <taxon>Cyanobacteriota</taxon>
        <taxon>Cyanophyceae</taxon>
        <taxon>Oscillatoriophycideae</taxon>
        <taxon>Chroococcales</taxon>
        <taxon>Aphanothecaceae</taxon>
        <taxon>Gloeothece</taxon>
        <taxon>Gloeothece citriformis</taxon>
    </lineage>
</organism>
<protein>
    <submittedName>
        <fullName evidence="1">Uncharacterized protein</fullName>
    </submittedName>
</protein>
<keyword evidence="2" id="KW-1185">Reference proteome</keyword>
<evidence type="ECO:0000313" key="2">
    <source>
        <dbReference type="Proteomes" id="UP000002384"/>
    </source>
</evidence>
<dbReference type="HOGENOM" id="CLU_152442_0_0_3"/>
<sequence length="140" mass="16142">MEMPTSAQFNFIFRHQPKRNSKYGILLTYINQDGADLTRCDRMLQPVAAFWLPFAYQNCTDASPSELQQLARSAVYQLKLHIHYLENSFGLNDGSIALEPTQKLEKPSLLEMSSNGWHEREDLPEMEDFSDEDDILSQLV</sequence>
<dbReference type="STRING" id="65393.PCC7424_2488"/>
<dbReference type="eggNOG" id="ENOG503037R">
    <property type="taxonomic scope" value="Bacteria"/>
</dbReference>
<dbReference type="KEGG" id="cyc:PCC7424_2488"/>
<dbReference type="Proteomes" id="UP000002384">
    <property type="component" value="Chromosome"/>
</dbReference>
<dbReference type="AlphaFoldDB" id="B7KK20"/>